<dbReference type="InterPro" id="IPR001647">
    <property type="entry name" value="HTH_TetR"/>
</dbReference>
<dbReference type="GO" id="GO:0000976">
    <property type="term" value="F:transcription cis-regulatory region binding"/>
    <property type="evidence" value="ECO:0007669"/>
    <property type="project" value="TreeGrafter"/>
</dbReference>
<dbReference type="eggNOG" id="COG1309">
    <property type="taxonomic scope" value="Bacteria"/>
</dbReference>
<sequence length="217" mass="23733">MTTQDPPAPEGTALALIDAGMALFGTKGFAATSTRELAERAGTNVASISYHFGGKEALRRACAEEFVRRLRAAIGTLPDPDALSPDAAREAMKAILRAMVLRVLADAKSRPMVNFMVREITENTEISAAFYDTFLAHMHQRLCRLWSIATGEPAEDGATKLRVFSVFGQLLYFRLGADIVSRRMGWTELGPREAEEIYQTLAGNLDAMLAQARRAVP</sequence>
<dbReference type="Pfam" id="PF00440">
    <property type="entry name" value="TetR_N"/>
    <property type="match status" value="1"/>
</dbReference>
<dbReference type="InterPro" id="IPR050109">
    <property type="entry name" value="HTH-type_TetR-like_transc_reg"/>
</dbReference>
<protein>
    <submittedName>
        <fullName evidence="4">TetR family transcriptional regulator</fullName>
    </submittedName>
</protein>
<dbReference type="STRING" id="1317124.DW2_09796"/>
<dbReference type="AlphaFoldDB" id="A0A085TX12"/>
<dbReference type="Gene3D" id="1.10.357.10">
    <property type="entry name" value="Tetracycline Repressor, domain 2"/>
    <property type="match status" value="1"/>
</dbReference>
<reference evidence="5" key="1">
    <citation type="submission" date="2013-04" db="EMBL/GenBank/DDBJ databases">
        <title>Thioclava sp. 13D2W-2 Genome Sequencing.</title>
        <authorList>
            <person name="Lai Q."/>
            <person name="Li G."/>
            <person name="Shao Z."/>
        </authorList>
    </citation>
    <scope>NUCLEOTIDE SEQUENCE [LARGE SCALE GENOMIC DNA]</scope>
    <source>
        <strain evidence="5">13D2W-2</strain>
    </source>
</reference>
<dbReference type="PRINTS" id="PR00455">
    <property type="entry name" value="HTHTETR"/>
</dbReference>
<dbReference type="PROSITE" id="PS50977">
    <property type="entry name" value="HTH_TETR_2"/>
    <property type="match status" value="1"/>
</dbReference>
<comment type="caution">
    <text evidence="4">The sequence shown here is derived from an EMBL/GenBank/DDBJ whole genome shotgun (WGS) entry which is preliminary data.</text>
</comment>
<dbReference type="InterPro" id="IPR009057">
    <property type="entry name" value="Homeodomain-like_sf"/>
</dbReference>
<reference evidence="4 5" key="2">
    <citation type="journal article" date="2015" name="Antonie Van Leeuwenhoek">
        <title>Thioclava indica sp. nov., isolated from surface seawater of the Indian Ocean.</title>
        <authorList>
            <person name="Liu Y."/>
            <person name="Lai Q."/>
            <person name="Du J."/>
            <person name="Xu H."/>
            <person name="Jiang L."/>
            <person name="Shao Z."/>
        </authorList>
    </citation>
    <scope>NUCLEOTIDE SEQUENCE [LARGE SCALE GENOMIC DNA]</scope>
    <source>
        <strain evidence="4 5">13D2W-2</strain>
    </source>
</reference>
<dbReference type="GO" id="GO:0003700">
    <property type="term" value="F:DNA-binding transcription factor activity"/>
    <property type="evidence" value="ECO:0007669"/>
    <property type="project" value="TreeGrafter"/>
</dbReference>
<evidence type="ECO:0000256" key="1">
    <source>
        <dbReference type="ARBA" id="ARBA00023125"/>
    </source>
</evidence>
<dbReference type="SUPFAM" id="SSF48498">
    <property type="entry name" value="Tetracyclin repressor-like, C-terminal domain"/>
    <property type="match status" value="1"/>
</dbReference>
<dbReference type="PATRIC" id="fig|1317124.6.peg.1989"/>
<accession>A0A085TX12</accession>
<proteinExistence type="predicted"/>
<evidence type="ECO:0000256" key="2">
    <source>
        <dbReference type="PROSITE-ProRule" id="PRU00335"/>
    </source>
</evidence>
<evidence type="ECO:0000313" key="5">
    <source>
        <dbReference type="Proteomes" id="UP000028607"/>
    </source>
</evidence>
<organism evidence="4 5">
    <name type="scientific">Thioclava atlantica</name>
    <dbReference type="NCBI Taxonomy" id="1317124"/>
    <lineage>
        <taxon>Bacteria</taxon>
        <taxon>Pseudomonadati</taxon>
        <taxon>Pseudomonadota</taxon>
        <taxon>Alphaproteobacteria</taxon>
        <taxon>Rhodobacterales</taxon>
        <taxon>Paracoccaceae</taxon>
        <taxon>Thioclava</taxon>
    </lineage>
</organism>
<dbReference type="PANTHER" id="PTHR30055:SF235">
    <property type="entry name" value="TRANSCRIPTIONAL REGULATORY PROTEIN"/>
    <property type="match status" value="1"/>
</dbReference>
<dbReference type="PANTHER" id="PTHR30055">
    <property type="entry name" value="HTH-TYPE TRANSCRIPTIONAL REGULATOR RUTR"/>
    <property type="match status" value="1"/>
</dbReference>
<gene>
    <name evidence="4" type="ORF">DW2_09796</name>
</gene>
<keyword evidence="1 2" id="KW-0238">DNA-binding</keyword>
<feature type="DNA-binding region" description="H-T-H motif" evidence="2">
    <location>
        <begin position="33"/>
        <end position="52"/>
    </location>
</feature>
<feature type="domain" description="HTH tetR-type" evidence="3">
    <location>
        <begin position="10"/>
        <end position="70"/>
    </location>
</feature>
<dbReference type="OrthoDB" id="2356263at2"/>
<dbReference type="InterPro" id="IPR015292">
    <property type="entry name" value="Tscrpt_reg_YbiH_C"/>
</dbReference>
<keyword evidence="5" id="KW-1185">Reference proteome</keyword>
<evidence type="ECO:0000313" key="4">
    <source>
        <dbReference type="EMBL" id="KFE35259.1"/>
    </source>
</evidence>
<dbReference type="Proteomes" id="UP000028607">
    <property type="component" value="Unassembled WGS sequence"/>
</dbReference>
<dbReference type="Pfam" id="PF09209">
    <property type="entry name" value="CecR_C"/>
    <property type="match status" value="1"/>
</dbReference>
<evidence type="ECO:0000259" key="3">
    <source>
        <dbReference type="PROSITE" id="PS50977"/>
    </source>
</evidence>
<dbReference type="EMBL" id="AQRC01000006">
    <property type="protein sequence ID" value="KFE35259.1"/>
    <property type="molecule type" value="Genomic_DNA"/>
</dbReference>
<dbReference type="InterPro" id="IPR036271">
    <property type="entry name" value="Tet_transcr_reg_TetR-rel_C_sf"/>
</dbReference>
<dbReference type="SUPFAM" id="SSF46689">
    <property type="entry name" value="Homeodomain-like"/>
    <property type="match status" value="1"/>
</dbReference>
<dbReference type="RefSeq" id="WP_038145839.1">
    <property type="nucleotide sequence ID" value="NZ_AQRC01000006.1"/>
</dbReference>
<name>A0A085TX12_9RHOB</name>